<protein>
    <recommendedName>
        <fullName evidence="14 15">Reverse gyrase</fullName>
        <ecNumber evidence="14">5.6.2.-</ecNumber>
    </recommendedName>
</protein>
<comment type="function">
    <text evidence="14">Modifies the topological state of DNA by introducing positive supercoils in an ATP-dependent process, increasing the linking number in steps of +1. Binds to single-stranded DNA, transiently cleaves and then rejoins the ends, introducing a positive supercoil in the process. The scissile phosphodiester is attacked by the catalytic tyrosine of the enzyme, resulting in the formation of a DNA-(5'-phosphotyrosyl)-enzyme intermediate. Probably involved in rewinding DNA strands in regions of the chromosome that have opened up to allow replication, transcription, DNA repair and/or for DNA protection.</text>
</comment>
<keyword evidence="10 14" id="KW-0238">DNA-binding</keyword>
<keyword evidence="16" id="KW-0175">Coiled coil</keyword>
<dbReference type="Pfam" id="PF01131">
    <property type="entry name" value="Topoisom_bac"/>
    <property type="match status" value="1"/>
</dbReference>
<comment type="cofactor">
    <cofactor evidence="14">
        <name>Zn(2+)</name>
        <dbReference type="ChEBI" id="CHEBI:29105"/>
    </cofactor>
    <text evidence="14">Binds 1 or 2 zinc ions per subunit.</text>
</comment>
<dbReference type="Proteomes" id="UP000317265">
    <property type="component" value="Unassembled WGS sequence"/>
</dbReference>
<feature type="coiled-coil region" evidence="16">
    <location>
        <begin position="1133"/>
        <end position="1160"/>
    </location>
</feature>
<dbReference type="GO" id="GO:0016787">
    <property type="term" value="F:hydrolase activity"/>
    <property type="evidence" value="ECO:0007669"/>
    <property type="project" value="UniProtKB-KW"/>
</dbReference>
<dbReference type="Gene3D" id="2.60.510.20">
    <property type="match status" value="1"/>
</dbReference>
<dbReference type="PROSITE" id="PS51192">
    <property type="entry name" value="HELICASE_ATP_BIND_1"/>
    <property type="match status" value="1"/>
</dbReference>
<dbReference type="SMART" id="SM00437">
    <property type="entry name" value="TOP1Ac"/>
    <property type="match status" value="1"/>
</dbReference>
<comment type="similarity">
    <text evidence="14">In the C-terminal section; belongs to the type IA topoisomerase family.</text>
</comment>
<evidence type="ECO:0000256" key="5">
    <source>
        <dbReference type="ARBA" id="ARBA00022741"/>
    </source>
</evidence>
<keyword evidence="11 14" id="KW-0413">Isomerase</keyword>
<evidence type="ECO:0000256" key="3">
    <source>
        <dbReference type="ARBA" id="ARBA00022490"/>
    </source>
</evidence>
<evidence type="ECO:0000313" key="23">
    <source>
        <dbReference type="Proteomes" id="UP000316080"/>
    </source>
</evidence>
<comment type="function">
    <text evidence="15">Modifies the topological state of DNA by introducing positive supercoils in an ATP-dependent process, increasing the linking number in steps of +1. Binds to single-stranded DNA, transiently cleaves and then rejoins the ends, introducing a positive supercoil in the process. The scissile phosphodiester is attacked by the catalytic tyrosine of the enzyme, resulting in the formation of a DNA-(5'-phosphotyrosyl)-enzyme intermediate. Involved in rewinding DNA strands in regions of the chromosome that have opened up to allow replication, transcription, DNA repair and/or for DNA protection.</text>
</comment>
<dbReference type="Gene3D" id="1.10.460.10">
    <property type="entry name" value="Topoisomerase I, domain 2"/>
    <property type="match status" value="1"/>
</dbReference>
<evidence type="ECO:0000256" key="7">
    <source>
        <dbReference type="ARBA" id="ARBA00022833"/>
    </source>
</evidence>
<dbReference type="InterPro" id="IPR011545">
    <property type="entry name" value="DEAD/DEAH_box_helicase_dom"/>
</dbReference>
<evidence type="ECO:0000256" key="16">
    <source>
        <dbReference type="SAM" id="Coils"/>
    </source>
</evidence>
<accession>A0A520KFF5</accession>
<feature type="region of interest" description="Topoisomerase I" evidence="14">
    <location>
        <begin position="607"/>
        <end position="1172"/>
    </location>
</feature>
<dbReference type="SMART" id="SM00493">
    <property type="entry name" value="TOPRIM"/>
    <property type="match status" value="1"/>
</dbReference>
<dbReference type="InterPro" id="IPR014001">
    <property type="entry name" value="Helicase_ATP-bd"/>
</dbReference>
<evidence type="ECO:0000256" key="13">
    <source>
        <dbReference type="ARBA" id="ARBA00049360"/>
    </source>
</evidence>
<evidence type="ECO:0000259" key="20">
    <source>
        <dbReference type="PROSITE" id="PS52039"/>
    </source>
</evidence>
<comment type="subunit">
    <text evidence="2 14">Monomer.</text>
</comment>
<evidence type="ECO:0000256" key="15">
    <source>
        <dbReference type="RuleBase" id="RU004026"/>
    </source>
</evidence>
<feature type="domain" description="Topo IA-type catalytic" evidence="20">
    <location>
        <begin position="781"/>
        <end position="1169"/>
    </location>
</feature>
<evidence type="ECO:0000313" key="24">
    <source>
        <dbReference type="Proteomes" id="UP000317265"/>
    </source>
</evidence>
<evidence type="ECO:0000259" key="18">
    <source>
        <dbReference type="PROSITE" id="PS51192"/>
    </source>
</evidence>
<dbReference type="SMART" id="SM00436">
    <property type="entry name" value="TOP1Bc"/>
    <property type="match status" value="1"/>
</dbReference>
<dbReference type="InterPro" id="IPR013826">
    <property type="entry name" value="Topo_IA_cen_sub3"/>
</dbReference>
<evidence type="ECO:0000256" key="9">
    <source>
        <dbReference type="ARBA" id="ARBA00023029"/>
    </source>
</evidence>
<evidence type="ECO:0000256" key="4">
    <source>
        <dbReference type="ARBA" id="ARBA00022723"/>
    </source>
</evidence>
<evidence type="ECO:0000259" key="17">
    <source>
        <dbReference type="PROSITE" id="PS50880"/>
    </source>
</evidence>
<dbReference type="InterPro" id="IPR040569">
    <property type="entry name" value="Znf_Rg"/>
</dbReference>
<dbReference type="InterPro" id="IPR006171">
    <property type="entry name" value="TOPRIM_dom"/>
</dbReference>
<feature type="domain" description="Helicase ATP-binding" evidence="18">
    <location>
        <begin position="87"/>
        <end position="291"/>
    </location>
</feature>
<evidence type="ECO:0000256" key="14">
    <source>
        <dbReference type="HAMAP-Rule" id="MF_01125"/>
    </source>
</evidence>
<feature type="domain" description="Toprim" evidence="17">
    <location>
        <begin position="611"/>
        <end position="765"/>
    </location>
</feature>
<dbReference type="InterPro" id="IPR013824">
    <property type="entry name" value="Topo_IA_cen_sub1"/>
</dbReference>
<dbReference type="GO" id="GO:0003677">
    <property type="term" value="F:DNA binding"/>
    <property type="evidence" value="ECO:0007669"/>
    <property type="project" value="UniProtKB-UniRule"/>
</dbReference>
<dbReference type="NCBIfam" id="TIGR01054">
    <property type="entry name" value="rgy"/>
    <property type="match status" value="1"/>
</dbReference>
<dbReference type="PANTHER" id="PTHR43505">
    <property type="entry name" value="REVERSE GYRASE"/>
    <property type="match status" value="1"/>
</dbReference>
<dbReference type="PROSITE" id="PS50880">
    <property type="entry name" value="TOPRIM"/>
    <property type="match status" value="1"/>
</dbReference>
<comment type="domain">
    <text evidence="14">Introduction of positive supercoils requires the cooperation of both domains. The helicase-like domain probably does not directly unwind DNA, but more likely acts by driving ATP-dependent conformational changes within the whole enzyme. A beta hairpin in the 'latch' region of the N-terminal domain plays a regulatory role in the enzyme, repressing topoisomerase activity in the absence of ATP and preventing the enzyme from acting as an ATP-independent relaxing enzyme; it also helps to coordinate nucleotide hydrolysis by the ATPase domain with the supercoiling activity of the topoisomerase domain.</text>
</comment>
<keyword evidence="4 14" id="KW-0479">Metal-binding</keyword>
<proteinExistence type="inferred from homology"/>
<dbReference type="SUPFAM" id="SSF52540">
    <property type="entry name" value="P-loop containing nucleoside triphosphate hydrolases"/>
    <property type="match status" value="2"/>
</dbReference>
<name>A0A520KFF5_9CREN</name>
<evidence type="ECO:0000256" key="11">
    <source>
        <dbReference type="ARBA" id="ARBA00023235"/>
    </source>
</evidence>
<reference evidence="22 24" key="1">
    <citation type="journal article" date="2019" name="Nat. Microbiol.">
        <title>Expanding anaerobic alkane metabolism in the domain of Archaea.</title>
        <authorList>
            <person name="Wang Y."/>
            <person name="Wegener G."/>
            <person name="Hou J."/>
            <person name="Wang F."/>
            <person name="Xiao X."/>
        </authorList>
    </citation>
    <scope>NUCLEOTIDE SEQUENCE [LARGE SCALE GENOMIC DNA]</scope>
    <source>
        <strain evidence="22">WYZ-LMO11</strain>
    </source>
</reference>
<comment type="subcellular location">
    <subcellularLocation>
        <location evidence="1 14">Cytoplasm</location>
    </subcellularLocation>
</comment>
<evidence type="ECO:0000256" key="12">
    <source>
        <dbReference type="ARBA" id="ARBA00043976"/>
    </source>
</evidence>
<comment type="catalytic activity">
    <reaction evidence="13 14 15">
        <text>ATP + H2O = ADP + phosphate + H(+)</text>
        <dbReference type="Rhea" id="RHEA:13065"/>
        <dbReference type="ChEBI" id="CHEBI:15377"/>
        <dbReference type="ChEBI" id="CHEBI:15378"/>
        <dbReference type="ChEBI" id="CHEBI:30616"/>
        <dbReference type="ChEBI" id="CHEBI:43474"/>
        <dbReference type="ChEBI" id="CHEBI:456216"/>
    </reaction>
</comment>
<keyword evidence="8 14" id="KW-0067">ATP-binding</keyword>
<comment type="caution">
    <text evidence="21">The sequence shown here is derived from an EMBL/GenBank/DDBJ whole genome shotgun (WGS) entry which is preliminary data.</text>
</comment>
<comment type="similarity">
    <text evidence="12 14">In the N-terminal section; belongs to the DEAD box helicase family. DDVD subfamily.</text>
</comment>
<dbReference type="InterPro" id="IPR027417">
    <property type="entry name" value="P-loop_NTPase"/>
</dbReference>
<organism evidence="21 23">
    <name type="scientific">Thermoproteota archaeon</name>
    <dbReference type="NCBI Taxonomy" id="2056631"/>
    <lineage>
        <taxon>Archaea</taxon>
        <taxon>Thermoproteota</taxon>
    </lineage>
</organism>
<dbReference type="GO" id="GO:0005737">
    <property type="term" value="C:cytoplasm"/>
    <property type="evidence" value="ECO:0007669"/>
    <property type="project" value="UniProtKB-SubCell"/>
</dbReference>
<dbReference type="SUPFAM" id="SSF56712">
    <property type="entry name" value="Prokaryotic type I DNA topoisomerase"/>
    <property type="match status" value="1"/>
</dbReference>
<keyword evidence="6 14" id="KW-0863">Zinc-finger</keyword>
<dbReference type="PROSITE" id="PS52036">
    <property type="entry name" value="ZF_RG_N"/>
    <property type="match status" value="1"/>
</dbReference>
<dbReference type="GO" id="GO:0006265">
    <property type="term" value="P:DNA topological change"/>
    <property type="evidence" value="ECO:0007669"/>
    <property type="project" value="UniProtKB-UniRule"/>
</dbReference>
<dbReference type="EMBL" id="QNVI01000012">
    <property type="protein sequence ID" value="TDA40211.1"/>
    <property type="molecule type" value="Genomic_DNA"/>
</dbReference>
<reference evidence="21 23" key="2">
    <citation type="journal article" date="2019" name="Nat. Microbiol.">
        <title>Wide diversity of methane and short-chain alkane metabolisms in uncultured archaea.</title>
        <authorList>
            <person name="Borrel G."/>
            <person name="Adam P.S."/>
            <person name="McKay L.J."/>
            <person name="Chen L.X."/>
            <person name="Sierra-Garcia I.N."/>
            <person name="Sieber C.M."/>
            <person name="Letourneur Q."/>
            <person name="Ghozlane A."/>
            <person name="Andersen G.L."/>
            <person name="Li W.J."/>
            <person name="Hallam S.J."/>
            <person name="Muyzer G."/>
            <person name="de Oliveira V.M."/>
            <person name="Inskeep W.P."/>
            <person name="Banfield J.F."/>
            <person name="Gribaldo S."/>
        </authorList>
    </citation>
    <scope>NUCLEOTIDE SEQUENCE [LARGE SCALE GENOMIC DNA]</scope>
    <source>
        <strain evidence="21">Verst-YHS</strain>
    </source>
</reference>
<dbReference type="InterPro" id="IPR013497">
    <property type="entry name" value="Topo_IA_cen"/>
</dbReference>
<dbReference type="InterPro" id="IPR023405">
    <property type="entry name" value="Topo_IA_core_domain"/>
</dbReference>
<dbReference type="GO" id="GO:0008270">
    <property type="term" value="F:zinc ion binding"/>
    <property type="evidence" value="ECO:0007669"/>
    <property type="project" value="UniProtKB-UniRule"/>
</dbReference>
<dbReference type="PROSITE" id="PS52039">
    <property type="entry name" value="TOPO_IA_2"/>
    <property type="match status" value="1"/>
</dbReference>
<keyword evidence="3 14" id="KW-0963">Cytoplasm</keyword>
<dbReference type="InterPro" id="IPR003602">
    <property type="entry name" value="Topo_IA_DNA-bd_dom"/>
</dbReference>
<dbReference type="GO" id="GO:0008094">
    <property type="term" value="F:ATP-dependent activity, acting on DNA"/>
    <property type="evidence" value="ECO:0007669"/>
    <property type="project" value="UniProtKB-UniRule"/>
</dbReference>
<dbReference type="AlphaFoldDB" id="A0A520KFF5"/>
<dbReference type="CDD" id="cd00186">
    <property type="entry name" value="TOP1Ac"/>
    <property type="match status" value="1"/>
</dbReference>
<dbReference type="PRINTS" id="PR00417">
    <property type="entry name" value="PRTPISMRASEI"/>
</dbReference>
<dbReference type="SMART" id="SM00487">
    <property type="entry name" value="DEXDc"/>
    <property type="match status" value="1"/>
</dbReference>
<evidence type="ECO:0000256" key="2">
    <source>
        <dbReference type="ARBA" id="ARBA00011245"/>
    </source>
</evidence>
<keyword evidence="7 14" id="KW-0862">Zinc</keyword>
<evidence type="ECO:0000256" key="1">
    <source>
        <dbReference type="ARBA" id="ARBA00004496"/>
    </source>
</evidence>
<evidence type="ECO:0000259" key="19">
    <source>
        <dbReference type="PROSITE" id="PS52036"/>
    </source>
</evidence>
<dbReference type="GO" id="GO:0005524">
    <property type="term" value="F:ATP binding"/>
    <property type="evidence" value="ECO:0007669"/>
    <property type="project" value="UniProtKB-UniRule"/>
</dbReference>
<dbReference type="Pfam" id="PF00270">
    <property type="entry name" value="DEAD"/>
    <property type="match status" value="1"/>
</dbReference>
<dbReference type="Gene3D" id="3.40.50.140">
    <property type="match status" value="1"/>
</dbReference>
<dbReference type="Pfam" id="PF01751">
    <property type="entry name" value="Toprim"/>
    <property type="match status" value="1"/>
</dbReference>
<dbReference type="EMBL" id="RXIH01000028">
    <property type="protein sequence ID" value="RZN56187.1"/>
    <property type="molecule type" value="Genomic_DNA"/>
</dbReference>
<dbReference type="InterPro" id="IPR005736">
    <property type="entry name" value="Reverse_gyrase"/>
</dbReference>
<dbReference type="PANTHER" id="PTHR43505:SF1">
    <property type="entry name" value="REVERSE GYRASE"/>
    <property type="match status" value="1"/>
</dbReference>
<feature type="active site" description="O-(5'-phospho-DNA)-tyrosine intermediate" evidence="14">
    <location>
        <position position="918"/>
    </location>
</feature>
<dbReference type="GO" id="GO:0006260">
    <property type="term" value="P:DNA replication"/>
    <property type="evidence" value="ECO:0007669"/>
    <property type="project" value="UniProtKB-UniRule"/>
</dbReference>
<keyword evidence="5 14" id="KW-0547">Nucleotide-binding</keyword>
<evidence type="ECO:0000256" key="6">
    <source>
        <dbReference type="ARBA" id="ARBA00022771"/>
    </source>
</evidence>
<dbReference type="Proteomes" id="UP000316080">
    <property type="component" value="Unassembled WGS sequence"/>
</dbReference>
<dbReference type="HAMAP" id="MF_01125">
    <property type="entry name" value="Reverse_gyrase"/>
    <property type="match status" value="1"/>
</dbReference>
<dbReference type="Gene3D" id="1.10.290.10">
    <property type="entry name" value="Topoisomerase I, domain 4"/>
    <property type="match status" value="1"/>
</dbReference>
<keyword evidence="9 14" id="KW-0799">Topoisomerase</keyword>
<evidence type="ECO:0000313" key="21">
    <source>
        <dbReference type="EMBL" id="RZN56187.1"/>
    </source>
</evidence>
<comment type="miscellaneous">
    <text evidence="14">This enzyme is the only unique feature of hyperthermophilic bacteria/archaea known and seems to be essential for adaptation to life at high temperatures. It may play a role in stabilization of DNA at high temperatures.</text>
</comment>
<evidence type="ECO:0000256" key="10">
    <source>
        <dbReference type="ARBA" id="ARBA00023125"/>
    </source>
</evidence>
<dbReference type="InterPro" id="IPR003601">
    <property type="entry name" value="Topo_IA_2"/>
</dbReference>
<dbReference type="EC" id="5.6.2.-" evidence="14"/>
<dbReference type="Gene3D" id="3.40.50.300">
    <property type="entry name" value="P-loop containing nucleotide triphosphate hydrolases"/>
    <property type="match status" value="3"/>
</dbReference>
<gene>
    <name evidence="14 21" type="primary">rgy</name>
    <name evidence="22" type="ORF">DSO09_01005</name>
    <name evidence="21" type="ORF">EF809_03455</name>
</gene>
<keyword evidence="14 21" id="KW-0378">Hydrolase</keyword>
<dbReference type="CDD" id="cd18798">
    <property type="entry name" value="SF2_C_reverse_gyrase"/>
    <property type="match status" value="1"/>
</dbReference>
<sequence length="1172" mass="135970">MKAIYNGLCLNCNGEISSERLFQSGICEKCIDSDIKDRKKILKILKENGKILYAEKIFNFYENFQNFSLFFKKVLKQKMFSLQEMWAKRVLSNKCFSIVAPTGVGKTVFGIISALYFANIGKKSYIIVPTTLLVQQIVEKIQIFSSNIGKNFNIVYYHGLLGDKEKKEAIKKILEGNFDILITTDRFIITKSEELKGIKFDFVFVDDVDSFLKSPKNIDKILLLLGFDLDIINLSMRLLETKDIEEKEKIREKIREYKNNNKIGILVVSGATLKAKRTKRIRLFEELLDFQVGFKPEFVRNIKDVYIDKSKNIEEHVLDLIKEFGSGALVFVPQSLGKEFADYINEYLLSNGIKSYVYKKPEENILNDFQNGKYDVLIGIASFRNPLARGIDLPERVRYVIFAGVPRMEFKLSWEEYHPTKLLTILKNIRPFIKDELNANRIINNLNKIIPMKAELIEKIKEAIETNKKLEGFEAYAKDVIIEAREFLSKNITPELIELISKSKEIAIEKRENYFYLIISDAIGYIQASGRCSRMFAGGVSRGISFVIKDDEKAFYSLGQKLNIILGEFSWSKFNLERIKKWFKKIDEDREIIKNIREGKIIGKFKDYIKPVLLIVESPTKAKTISKFFGKPFKRKIGDTTIFEINTGKFVLNIVASMGHVFDLITDKGFHGVKINEEFIPIYDVIKKCKNCGNQFTGEICPKCKSKDYYSKEGFIRAIRELASEVKYVFLATDPDAEGEKISYDLFCIIHPINNKIERLEFHEVTKTAFIKALENRRKIDLRLVESQLVRRIEDRWIGFELSQVLWNVFKNRRLSAGRVQTPVLGWIIERVKEARKHKKVLYLVLSNDLKISIENPKEVKVNKAIISNLTEEEKVIYPAPPYTTDSLLRDASLELNFPVEKTMRIAQDLFEAGLCTYHRTDSTTVSNVGINIAKEYIQEKFPSLFVPRKYQKEGAHECIRPTRVIDVERLKYLIQTGILRLPIKFTSDHFKLYDLIFRRFIASQMKEVLVKYQKFEVKVNGNEKIMENPIEIVKEGFNKIIPIKLYDRVKEGEYEIKYSKLLRVPVVKLFTQGEVIAMMKERGIGRPSTYAKIISTLLERGYVFEVRNKLINTTLGLKVYSYLSEKFGTFVSEETTRRLEELMDKVAEGEVKYQEVLRNIYNEILTIRGKV</sequence>
<evidence type="ECO:0000313" key="22">
    <source>
        <dbReference type="EMBL" id="TDA40211.1"/>
    </source>
</evidence>
<dbReference type="Pfam" id="PF17915">
    <property type="entry name" value="zf_Rg"/>
    <property type="match status" value="1"/>
</dbReference>
<feature type="domain" description="RG N-terminal-type" evidence="19">
    <location>
        <begin position="1"/>
        <end position="38"/>
    </location>
</feature>
<evidence type="ECO:0000256" key="8">
    <source>
        <dbReference type="ARBA" id="ARBA00022840"/>
    </source>
</evidence>
<dbReference type="GO" id="GO:0160097">
    <property type="term" value="F:reverse gyrase activity"/>
    <property type="evidence" value="ECO:0007669"/>
    <property type="project" value="UniProtKB-UniRule"/>
</dbReference>
<feature type="binding site" evidence="14">
    <location>
        <position position="83"/>
    </location>
    <ligand>
        <name>ATP</name>
        <dbReference type="ChEBI" id="CHEBI:30616"/>
    </ligand>
</feature>